<dbReference type="PANTHER" id="PTHR36115">
    <property type="entry name" value="PROLINE-RICH ANTIGEN HOMOLOG-RELATED"/>
    <property type="match status" value="1"/>
</dbReference>
<dbReference type="PANTHER" id="PTHR36115:SF6">
    <property type="entry name" value="PROLINE-RICH ANTIGEN HOMOLOG"/>
    <property type="match status" value="1"/>
</dbReference>
<evidence type="ECO:0000256" key="1">
    <source>
        <dbReference type="ARBA" id="ARBA00004651"/>
    </source>
</evidence>
<organism evidence="9 10">
    <name type="scientific">Streptomyces radiopugnans</name>
    <dbReference type="NCBI Taxonomy" id="403935"/>
    <lineage>
        <taxon>Bacteria</taxon>
        <taxon>Bacillati</taxon>
        <taxon>Actinomycetota</taxon>
        <taxon>Actinomycetes</taxon>
        <taxon>Kitasatosporales</taxon>
        <taxon>Streptomycetaceae</taxon>
        <taxon>Streptomyces</taxon>
    </lineage>
</organism>
<dbReference type="RefSeq" id="WP_093661527.1">
    <property type="nucleotide sequence ID" value="NZ_FOET01000012.1"/>
</dbReference>
<keyword evidence="4 7" id="KW-1133">Transmembrane helix</keyword>
<feature type="domain" description="RDD" evidence="8">
    <location>
        <begin position="66"/>
        <end position="214"/>
    </location>
</feature>
<evidence type="ECO:0000256" key="4">
    <source>
        <dbReference type="ARBA" id="ARBA00022989"/>
    </source>
</evidence>
<dbReference type="AlphaFoldDB" id="A0A1H9HUX6"/>
<gene>
    <name evidence="9" type="ORF">SAMN05216481_11245</name>
</gene>
<evidence type="ECO:0000256" key="7">
    <source>
        <dbReference type="SAM" id="Phobius"/>
    </source>
</evidence>
<keyword evidence="5 7" id="KW-0472">Membrane</keyword>
<feature type="region of interest" description="Disordered" evidence="6">
    <location>
        <begin position="1"/>
        <end position="57"/>
    </location>
</feature>
<dbReference type="InterPro" id="IPR010432">
    <property type="entry name" value="RDD"/>
</dbReference>
<dbReference type="Proteomes" id="UP000199055">
    <property type="component" value="Unassembled WGS sequence"/>
</dbReference>
<dbReference type="SUPFAM" id="SSF81995">
    <property type="entry name" value="beta-sandwich domain of Sec23/24"/>
    <property type="match status" value="1"/>
</dbReference>
<evidence type="ECO:0000256" key="2">
    <source>
        <dbReference type="ARBA" id="ARBA00022475"/>
    </source>
</evidence>
<evidence type="ECO:0000313" key="9">
    <source>
        <dbReference type="EMBL" id="SEQ66153.1"/>
    </source>
</evidence>
<evidence type="ECO:0000259" key="8">
    <source>
        <dbReference type="Pfam" id="PF06271"/>
    </source>
</evidence>
<feature type="transmembrane region" description="Helical" evidence="7">
    <location>
        <begin position="128"/>
        <end position="146"/>
    </location>
</feature>
<accession>A0A1H9HUX6</accession>
<keyword evidence="2" id="KW-1003">Cell membrane</keyword>
<feature type="compositionally biased region" description="Low complexity" evidence="6">
    <location>
        <begin position="23"/>
        <end position="57"/>
    </location>
</feature>
<feature type="transmembrane region" description="Helical" evidence="7">
    <location>
        <begin position="77"/>
        <end position="98"/>
    </location>
</feature>
<evidence type="ECO:0000256" key="6">
    <source>
        <dbReference type="SAM" id="MobiDB-lite"/>
    </source>
</evidence>
<reference evidence="9 10" key="1">
    <citation type="submission" date="2016-10" db="EMBL/GenBank/DDBJ databases">
        <authorList>
            <person name="de Groot N.N."/>
        </authorList>
    </citation>
    <scope>NUCLEOTIDE SEQUENCE [LARGE SCALE GENOMIC DNA]</scope>
    <source>
        <strain evidence="9 10">CGMCC 4.3519</strain>
    </source>
</reference>
<dbReference type="EMBL" id="FOET01000012">
    <property type="protein sequence ID" value="SEQ66153.1"/>
    <property type="molecule type" value="Genomic_DNA"/>
</dbReference>
<name>A0A1H9HUX6_9ACTN</name>
<evidence type="ECO:0000256" key="3">
    <source>
        <dbReference type="ARBA" id="ARBA00022692"/>
    </source>
</evidence>
<evidence type="ECO:0000256" key="5">
    <source>
        <dbReference type="ARBA" id="ARBA00023136"/>
    </source>
</evidence>
<dbReference type="GO" id="GO:0005886">
    <property type="term" value="C:plasma membrane"/>
    <property type="evidence" value="ECO:0007669"/>
    <property type="project" value="UniProtKB-SubCell"/>
</dbReference>
<dbReference type="STRING" id="403935.SAMN05216481_11245"/>
<protein>
    <submittedName>
        <fullName evidence="9">Uncharacterized membrane protein YckC, RDD family</fullName>
    </submittedName>
</protein>
<keyword evidence="10" id="KW-1185">Reference proteome</keyword>
<dbReference type="Pfam" id="PF06271">
    <property type="entry name" value="RDD"/>
    <property type="match status" value="1"/>
</dbReference>
<comment type="subcellular location">
    <subcellularLocation>
        <location evidence="1">Cell membrane</location>
        <topology evidence="1">Multi-pass membrane protein</topology>
    </subcellularLocation>
</comment>
<sequence length="223" mass="23792">MSYPQQPGGRPQDPYGQQPPQPGYGYPQQGVPPQGTYTQQPQYPQQPGGAYAPYPQQPGYGGTPPYASWGARVGATLLDGLIAGLVPMILIGIGYAQFLGAVIDAADSCPIGDTVCAQNAAEVPGSTWPLIGIGILLSLAGQLWLIHKEGKTGQTPGKKALKISVLREADGQPLGFGMAFVRRLAHFLDGAACYIGYLWPLWDDKKQTFADKVINSVVVKQQR</sequence>
<keyword evidence="3 7" id="KW-0812">Transmembrane</keyword>
<feature type="compositionally biased region" description="Low complexity" evidence="6">
    <location>
        <begin position="1"/>
        <end position="16"/>
    </location>
</feature>
<proteinExistence type="predicted"/>
<dbReference type="InterPro" id="IPR051791">
    <property type="entry name" value="Pra-immunoreactive"/>
</dbReference>
<evidence type="ECO:0000313" key="10">
    <source>
        <dbReference type="Proteomes" id="UP000199055"/>
    </source>
</evidence>